<dbReference type="AlphaFoldDB" id="A0A1J5RPE3"/>
<reference evidence="6" key="1">
    <citation type="submission" date="2016-10" db="EMBL/GenBank/DDBJ databases">
        <title>Sequence of Gallionella enrichment culture.</title>
        <authorList>
            <person name="Poehlein A."/>
            <person name="Muehling M."/>
            <person name="Daniel R."/>
        </authorList>
    </citation>
    <scope>NUCLEOTIDE SEQUENCE</scope>
</reference>
<dbReference type="Pfam" id="PF13545">
    <property type="entry name" value="HTH_Crp_2"/>
    <property type="match status" value="1"/>
</dbReference>
<dbReference type="InterPro" id="IPR036390">
    <property type="entry name" value="WH_DNA-bd_sf"/>
</dbReference>
<dbReference type="PANTHER" id="PTHR24567:SF74">
    <property type="entry name" value="HTH-TYPE TRANSCRIPTIONAL REGULATOR ARCR"/>
    <property type="match status" value="1"/>
</dbReference>
<comment type="caution">
    <text evidence="6">The sequence shown here is derived from an EMBL/GenBank/DDBJ whole genome shotgun (WGS) entry which is preliminary data.</text>
</comment>
<organism evidence="6">
    <name type="scientific">mine drainage metagenome</name>
    <dbReference type="NCBI Taxonomy" id="410659"/>
    <lineage>
        <taxon>unclassified sequences</taxon>
        <taxon>metagenomes</taxon>
        <taxon>ecological metagenomes</taxon>
    </lineage>
</organism>
<name>A0A1J5RPE3_9ZZZZ</name>
<dbReference type="InterPro" id="IPR000595">
    <property type="entry name" value="cNMP-bd_dom"/>
</dbReference>
<evidence type="ECO:0000313" key="6">
    <source>
        <dbReference type="EMBL" id="OIQ89973.1"/>
    </source>
</evidence>
<dbReference type="Pfam" id="PF00027">
    <property type="entry name" value="cNMP_binding"/>
    <property type="match status" value="1"/>
</dbReference>
<keyword evidence="3" id="KW-0804">Transcription</keyword>
<dbReference type="SUPFAM" id="SSF51206">
    <property type="entry name" value="cAMP-binding domain-like"/>
    <property type="match status" value="1"/>
</dbReference>
<dbReference type="SMART" id="SM00100">
    <property type="entry name" value="cNMP"/>
    <property type="match status" value="1"/>
</dbReference>
<dbReference type="SMART" id="SM00419">
    <property type="entry name" value="HTH_CRP"/>
    <property type="match status" value="1"/>
</dbReference>
<dbReference type="InterPro" id="IPR014710">
    <property type="entry name" value="RmlC-like_jellyroll"/>
</dbReference>
<dbReference type="GO" id="GO:0003677">
    <property type="term" value="F:DNA binding"/>
    <property type="evidence" value="ECO:0007669"/>
    <property type="project" value="UniProtKB-KW"/>
</dbReference>
<sequence>MSNGWLEAFPDLERLDPEARRALAEQGRRVSIPAGSVLFRDGDLCQAFLLVLEGQVRVQKVAESGREIVLYRVEAGQSCIMTTACLLGDLPYGAEGLTESPVEAVALPGMLFHRLLAQSDPFRRFIFTAYSTRLAGLLSLIEEVAFGRIDRRLAGLLLDQAEAGTVRATHQDLAVELGSAREVISRQLKEFERRGWIALARGQLSLLNPAALENLRDV</sequence>
<evidence type="ECO:0000256" key="2">
    <source>
        <dbReference type="ARBA" id="ARBA00023125"/>
    </source>
</evidence>
<dbReference type="Gene3D" id="2.60.120.10">
    <property type="entry name" value="Jelly Rolls"/>
    <property type="match status" value="1"/>
</dbReference>
<dbReference type="CDD" id="cd00038">
    <property type="entry name" value="CAP_ED"/>
    <property type="match status" value="1"/>
</dbReference>
<dbReference type="PROSITE" id="PS51063">
    <property type="entry name" value="HTH_CRP_2"/>
    <property type="match status" value="1"/>
</dbReference>
<evidence type="ECO:0000256" key="1">
    <source>
        <dbReference type="ARBA" id="ARBA00023015"/>
    </source>
</evidence>
<evidence type="ECO:0000256" key="3">
    <source>
        <dbReference type="ARBA" id="ARBA00023163"/>
    </source>
</evidence>
<evidence type="ECO:0000259" key="4">
    <source>
        <dbReference type="PROSITE" id="PS50042"/>
    </source>
</evidence>
<feature type="domain" description="Cyclic nucleotide-binding" evidence="4">
    <location>
        <begin position="11"/>
        <end position="133"/>
    </location>
</feature>
<dbReference type="PROSITE" id="PS50042">
    <property type="entry name" value="CNMP_BINDING_3"/>
    <property type="match status" value="1"/>
</dbReference>
<proteinExistence type="predicted"/>
<protein>
    <submittedName>
        <fullName evidence="6">cAMP receptor protein</fullName>
    </submittedName>
</protein>
<evidence type="ECO:0000259" key="5">
    <source>
        <dbReference type="PROSITE" id="PS51063"/>
    </source>
</evidence>
<dbReference type="GO" id="GO:0005829">
    <property type="term" value="C:cytosol"/>
    <property type="evidence" value="ECO:0007669"/>
    <property type="project" value="TreeGrafter"/>
</dbReference>
<dbReference type="PANTHER" id="PTHR24567">
    <property type="entry name" value="CRP FAMILY TRANSCRIPTIONAL REGULATORY PROTEIN"/>
    <property type="match status" value="1"/>
</dbReference>
<keyword evidence="1" id="KW-0805">Transcription regulation</keyword>
<dbReference type="GO" id="GO:0003700">
    <property type="term" value="F:DNA-binding transcription factor activity"/>
    <property type="evidence" value="ECO:0007669"/>
    <property type="project" value="TreeGrafter"/>
</dbReference>
<dbReference type="InterPro" id="IPR018490">
    <property type="entry name" value="cNMP-bd_dom_sf"/>
</dbReference>
<accession>A0A1J5RPE3</accession>
<dbReference type="EMBL" id="MLJW01000309">
    <property type="protein sequence ID" value="OIQ89973.1"/>
    <property type="molecule type" value="Genomic_DNA"/>
</dbReference>
<dbReference type="Gene3D" id="1.10.10.10">
    <property type="entry name" value="Winged helix-like DNA-binding domain superfamily/Winged helix DNA-binding domain"/>
    <property type="match status" value="1"/>
</dbReference>
<dbReference type="InterPro" id="IPR012318">
    <property type="entry name" value="HTH_CRP"/>
</dbReference>
<gene>
    <name evidence="6" type="primary">crp_30</name>
    <name evidence="6" type="ORF">GALL_281110</name>
</gene>
<keyword evidence="2" id="KW-0238">DNA-binding</keyword>
<feature type="domain" description="HTH crp-type" evidence="5">
    <location>
        <begin position="147"/>
        <end position="210"/>
    </location>
</feature>
<dbReference type="InterPro" id="IPR036388">
    <property type="entry name" value="WH-like_DNA-bd_sf"/>
</dbReference>
<dbReference type="SUPFAM" id="SSF46785">
    <property type="entry name" value="Winged helix' DNA-binding domain"/>
    <property type="match status" value="1"/>
</dbReference>
<dbReference type="InterPro" id="IPR050397">
    <property type="entry name" value="Env_Response_Regulators"/>
</dbReference>
<keyword evidence="6" id="KW-0675">Receptor</keyword>